<dbReference type="Proteomes" id="UP000265520">
    <property type="component" value="Unassembled WGS sequence"/>
</dbReference>
<reference evidence="1 2" key="1">
    <citation type="journal article" date="2018" name="Front. Plant Sci.">
        <title>Red Clover (Trifolium pratense) and Zigzag Clover (T. medium) - A Picture of Genomic Similarities and Differences.</title>
        <authorList>
            <person name="Dluhosova J."/>
            <person name="Istvanek J."/>
            <person name="Nedelnik J."/>
            <person name="Repkova J."/>
        </authorList>
    </citation>
    <scope>NUCLEOTIDE SEQUENCE [LARGE SCALE GENOMIC DNA]</scope>
    <source>
        <strain evidence="2">cv. 10/8</strain>
        <tissue evidence="1">Leaf</tissue>
    </source>
</reference>
<accession>A0A392RDZ3</accession>
<dbReference type="AlphaFoldDB" id="A0A392RDZ3"/>
<evidence type="ECO:0000313" key="1">
    <source>
        <dbReference type="EMBL" id="MCI33805.1"/>
    </source>
</evidence>
<proteinExistence type="predicted"/>
<keyword evidence="2" id="KW-1185">Reference proteome</keyword>
<dbReference type="EMBL" id="LXQA010207629">
    <property type="protein sequence ID" value="MCI33805.1"/>
    <property type="molecule type" value="Genomic_DNA"/>
</dbReference>
<feature type="non-terminal residue" evidence="1">
    <location>
        <position position="1"/>
    </location>
</feature>
<sequence length="52" mass="5810">SGMIIFNHRAKLEEWRSSSGTRGLPSTSCSVITLFLLRILGQFGGRNQKWDG</sequence>
<name>A0A392RDZ3_9FABA</name>
<protein>
    <submittedName>
        <fullName evidence="1">Uncharacterized protein</fullName>
    </submittedName>
</protein>
<evidence type="ECO:0000313" key="2">
    <source>
        <dbReference type="Proteomes" id="UP000265520"/>
    </source>
</evidence>
<organism evidence="1 2">
    <name type="scientific">Trifolium medium</name>
    <dbReference type="NCBI Taxonomy" id="97028"/>
    <lineage>
        <taxon>Eukaryota</taxon>
        <taxon>Viridiplantae</taxon>
        <taxon>Streptophyta</taxon>
        <taxon>Embryophyta</taxon>
        <taxon>Tracheophyta</taxon>
        <taxon>Spermatophyta</taxon>
        <taxon>Magnoliopsida</taxon>
        <taxon>eudicotyledons</taxon>
        <taxon>Gunneridae</taxon>
        <taxon>Pentapetalae</taxon>
        <taxon>rosids</taxon>
        <taxon>fabids</taxon>
        <taxon>Fabales</taxon>
        <taxon>Fabaceae</taxon>
        <taxon>Papilionoideae</taxon>
        <taxon>50 kb inversion clade</taxon>
        <taxon>NPAAA clade</taxon>
        <taxon>Hologalegina</taxon>
        <taxon>IRL clade</taxon>
        <taxon>Trifolieae</taxon>
        <taxon>Trifolium</taxon>
    </lineage>
</organism>
<comment type="caution">
    <text evidence="1">The sequence shown here is derived from an EMBL/GenBank/DDBJ whole genome shotgun (WGS) entry which is preliminary data.</text>
</comment>